<keyword evidence="5" id="KW-1185">Reference proteome</keyword>
<feature type="compositionally biased region" description="Low complexity" evidence="2">
    <location>
        <begin position="312"/>
        <end position="331"/>
    </location>
</feature>
<reference evidence="4 5" key="1">
    <citation type="submission" date="2016-02" db="EMBL/GenBank/DDBJ databases">
        <title>Comparative genomic and transcriptomic foundation for Pichia pastoris.</title>
        <authorList>
            <person name="Love K.R."/>
            <person name="Shah K.A."/>
            <person name="Whittaker C.A."/>
            <person name="Wu J."/>
            <person name="Bartlett M.C."/>
            <person name="Ma D."/>
            <person name="Leeson R.L."/>
            <person name="Priest M."/>
            <person name="Young S.K."/>
            <person name="Love J.C."/>
        </authorList>
    </citation>
    <scope>NUCLEOTIDE SEQUENCE [LARGE SCALE GENOMIC DNA]</scope>
    <source>
        <strain evidence="4 5">ATCC 28485</strain>
    </source>
</reference>
<protein>
    <submittedName>
        <fullName evidence="4">BA75_03757T0</fullName>
    </submittedName>
</protein>
<dbReference type="Gene3D" id="1.10.10.60">
    <property type="entry name" value="Homeodomain-like"/>
    <property type="match status" value="1"/>
</dbReference>
<dbReference type="InterPro" id="IPR035451">
    <property type="entry name" value="Ada-like_dom_sf"/>
</dbReference>
<dbReference type="GO" id="GO:0008168">
    <property type="term" value="F:methyltransferase activity"/>
    <property type="evidence" value="ECO:0007669"/>
    <property type="project" value="InterPro"/>
</dbReference>
<evidence type="ECO:0000256" key="2">
    <source>
        <dbReference type="SAM" id="MobiDB-lite"/>
    </source>
</evidence>
<evidence type="ECO:0000313" key="5">
    <source>
        <dbReference type="Proteomes" id="UP000094565"/>
    </source>
</evidence>
<dbReference type="SUPFAM" id="SSF57884">
    <property type="entry name" value="Ada DNA repair protein, N-terminal domain (N-Ada 10)"/>
    <property type="match status" value="1"/>
</dbReference>
<proteinExistence type="predicted"/>
<dbReference type="GO" id="GO:0006355">
    <property type="term" value="P:regulation of DNA-templated transcription"/>
    <property type="evidence" value="ECO:0007669"/>
    <property type="project" value="InterPro"/>
</dbReference>
<gene>
    <name evidence="4" type="ORF">ATY40_BA7503757</name>
</gene>
<evidence type="ECO:0000313" key="4">
    <source>
        <dbReference type="EMBL" id="ANZ76508.1"/>
    </source>
</evidence>
<feature type="compositionally biased region" description="Polar residues" evidence="2">
    <location>
        <begin position="270"/>
        <end position="307"/>
    </location>
</feature>
<dbReference type="InterPro" id="IPR004026">
    <property type="entry name" value="Ada_DNA_repair_Zn-bd"/>
</dbReference>
<feature type="region of interest" description="Disordered" evidence="2">
    <location>
        <begin position="270"/>
        <end position="337"/>
    </location>
</feature>
<dbReference type="GO" id="GO:0003677">
    <property type="term" value="F:DNA binding"/>
    <property type="evidence" value="ECO:0007669"/>
    <property type="project" value="InterPro"/>
</dbReference>
<dbReference type="EMBL" id="CP014586">
    <property type="protein sequence ID" value="ANZ76508.1"/>
    <property type="molecule type" value="Genomic_DNA"/>
</dbReference>
<evidence type="ECO:0000256" key="1">
    <source>
        <dbReference type="ARBA" id="ARBA00023159"/>
    </source>
</evidence>
<dbReference type="AlphaFoldDB" id="A0A1B2JFC7"/>
<dbReference type="Proteomes" id="UP000094565">
    <property type="component" value="Chromosome 3"/>
</dbReference>
<dbReference type="Pfam" id="PF02805">
    <property type="entry name" value="Ada_Zn_binding"/>
    <property type="match status" value="1"/>
</dbReference>
<organism evidence="4 5">
    <name type="scientific">Komagataella pastoris</name>
    <name type="common">Yeast</name>
    <name type="synonym">Pichia pastoris</name>
    <dbReference type="NCBI Taxonomy" id="4922"/>
    <lineage>
        <taxon>Eukaryota</taxon>
        <taxon>Fungi</taxon>
        <taxon>Dikarya</taxon>
        <taxon>Ascomycota</taxon>
        <taxon>Saccharomycotina</taxon>
        <taxon>Pichiomycetes</taxon>
        <taxon>Pichiales</taxon>
        <taxon>Pichiaceae</taxon>
        <taxon>Komagataella</taxon>
    </lineage>
</organism>
<name>A0A1B2JFC7_PICPA</name>
<keyword evidence="1" id="KW-0010">Activator</keyword>
<sequence>MSYRTEASRWNAYQFNDPFAADKFFVCSARTNTCCRPNCGLGFNHSNEKSDVSFVDTIEEAEQLGFSKCRFCIAPTHGGDINTLQVDVNLLVRTVEHVNHQIGFMPPLLDEEEEKENTIKHSFIKNKIVGRRQSVPDISDSGNGLSKNENDHLKLIDLACRHIALAAACALVSSKHASAEEALMSSTNADENRKRRKRRGGVLGFKELAAKSKLSPWHFHRVFKSVAGLTPKAYGDRCCEYIRQHDEKYGVLIMPGSTERSNSVIEINTQIANPSSPKMHNSQVEQTESASMRPSTSERTQHSQNANLVAPSTANSTTSTSTNTQTLPTSNVSSSPASTAVFEMDHNTIFDERPASAPTSGFISPVSYISSSEKMPQVNVDFNQMDFNNDIWSMLQNDRAPSRQRGHYRSFAAPATMMDDYLKQDNYEMNFDFGTEPSSPVVGQSQPDFVFNSSVFQVKPQAQQHSISEALSPRLETTLGDEDDNYNPLSLELEILNQTQPFLMEDRTPAVEISNPQ</sequence>
<dbReference type="OrthoDB" id="2447880at2759"/>
<dbReference type="GO" id="GO:0006281">
    <property type="term" value="P:DNA repair"/>
    <property type="evidence" value="ECO:0007669"/>
    <property type="project" value="InterPro"/>
</dbReference>
<evidence type="ECO:0000259" key="3">
    <source>
        <dbReference type="Pfam" id="PF02805"/>
    </source>
</evidence>
<dbReference type="Gene3D" id="3.40.10.10">
    <property type="entry name" value="DNA Methylphosphotriester Repair Domain"/>
    <property type="match status" value="1"/>
</dbReference>
<dbReference type="GO" id="GO:0008270">
    <property type="term" value="F:zinc ion binding"/>
    <property type="evidence" value="ECO:0007669"/>
    <property type="project" value="InterPro"/>
</dbReference>
<accession>A0A1B2JFC7</accession>
<feature type="domain" description="Ada DNA repair metal-binding" evidence="3">
    <location>
        <begin position="8"/>
        <end position="72"/>
    </location>
</feature>